<dbReference type="Gene3D" id="3.30.1540.10">
    <property type="entry name" value="formyl-coa transferase, domain 3"/>
    <property type="match status" value="1"/>
</dbReference>
<reference evidence="1 2" key="1">
    <citation type="submission" date="2017-11" db="EMBL/GenBank/DDBJ databases">
        <title>Draft genome sequence of Rhizobiales bacterium SY3-13.</title>
        <authorList>
            <person name="Sun C."/>
        </authorList>
    </citation>
    <scope>NUCLEOTIDE SEQUENCE [LARGE SCALE GENOMIC DNA]</scope>
    <source>
        <strain evidence="1 2">SY3-13</strain>
    </source>
</reference>
<dbReference type="EMBL" id="PHIG01000043">
    <property type="protein sequence ID" value="PJK28602.1"/>
    <property type="molecule type" value="Genomic_DNA"/>
</dbReference>
<keyword evidence="1" id="KW-0808">Transferase</keyword>
<protein>
    <submittedName>
        <fullName evidence="1">CoA transferase</fullName>
    </submittedName>
</protein>
<dbReference type="Pfam" id="PF02515">
    <property type="entry name" value="CoA_transf_3"/>
    <property type="match status" value="1"/>
</dbReference>
<proteinExistence type="predicted"/>
<dbReference type="InterPro" id="IPR044855">
    <property type="entry name" value="CoA-Trfase_III_dom3_sf"/>
</dbReference>
<dbReference type="GO" id="GO:0016740">
    <property type="term" value="F:transferase activity"/>
    <property type="evidence" value="ECO:0007669"/>
    <property type="project" value="UniProtKB-KW"/>
</dbReference>
<dbReference type="InterPro" id="IPR003673">
    <property type="entry name" value="CoA-Trfase_fam_III"/>
</dbReference>
<dbReference type="OrthoDB" id="7488526at2"/>
<dbReference type="SUPFAM" id="SSF89796">
    <property type="entry name" value="CoA-transferase family III (CaiB/BaiF)"/>
    <property type="match status" value="1"/>
</dbReference>
<accession>A0A2M9FYR9</accession>
<dbReference type="AlphaFoldDB" id="A0A2M9FYR9"/>
<sequence>MKLEGIRVLDMSLFLPGPLLTQMMADHGAEVIKLEPLSGEPNREIGQVRDGVTVYFANTHRGKKSIQLNLKTDEGREALLKLVESCDVMVEAFRPGVVKRLGCDYETVSARNPRLVYLSISAFGQSGPYVKKPAHDLATEALAGVLSLNQGQDGKPAIPGIANADMLSSMMGLSGVLMALLRREKTGRGDYIDLAMMDSLFAAMPNLMGSTFADKTPPVWKEERTGGGYAFYQIYETKDGRHVVLGASEMHFAETVMRKFGREDLIEACKPPPGPTQEPARQFLRETFRTKTQAEWVEWFEGVDAAFAPVKNLREACDDPQVRHREMIFEDERGWEHIGVPIKFAAEPGRPRLAFAEVGEHTAGTLKELGYSDEQIAAMKEGGVF</sequence>
<name>A0A2M9FYR9_9PROT</name>
<comment type="caution">
    <text evidence="1">The sequence shown here is derived from an EMBL/GenBank/DDBJ whole genome shotgun (WGS) entry which is preliminary data.</text>
</comment>
<dbReference type="InterPro" id="IPR023606">
    <property type="entry name" value="CoA-Trfase_III_dom_1_sf"/>
</dbReference>
<dbReference type="PANTHER" id="PTHR48228:SF5">
    <property type="entry name" value="ALPHA-METHYLACYL-COA RACEMASE"/>
    <property type="match status" value="1"/>
</dbReference>
<gene>
    <name evidence="1" type="ORF">CVT23_16770</name>
</gene>
<keyword evidence="2" id="KW-1185">Reference proteome</keyword>
<dbReference type="RefSeq" id="WP_109796081.1">
    <property type="nucleotide sequence ID" value="NZ_PHIG01000043.1"/>
</dbReference>
<dbReference type="PANTHER" id="PTHR48228">
    <property type="entry name" value="SUCCINYL-COA--D-CITRAMALATE COA-TRANSFERASE"/>
    <property type="match status" value="1"/>
</dbReference>
<dbReference type="InterPro" id="IPR050509">
    <property type="entry name" value="CoA-transferase_III"/>
</dbReference>
<dbReference type="Gene3D" id="3.40.50.10540">
    <property type="entry name" value="Crotonobetainyl-coa:carnitine coa-transferase, domain 1"/>
    <property type="match status" value="1"/>
</dbReference>
<dbReference type="Proteomes" id="UP000229498">
    <property type="component" value="Unassembled WGS sequence"/>
</dbReference>
<organism evidence="1 2">
    <name type="scientific">Minwuia thermotolerans</name>
    <dbReference type="NCBI Taxonomy" id="2056226"/>
    <lineage>
        <taxon>Bacteria</taxon>
        <taxon>Pseudomonadati</taxon>
        <taxon>Pseudomonadota</taxon>
        <taxon>Alphaproteobacteria</taxon>
        <taxon>Minwuiales</taxon>
        <taxon>Minwuiaceae</taxon>
        <taxon>Minwuia</taxon>
    </lineage>
</organism>
<evidence type="ECO:0000313" key="1">
    <source>
        <dbReference type="EMBL" id="PJK28602.1"/>
    </source>
</evidence>
<evidence type="ECO:0000313" key="2">
    <source>
        <dbReference type="Proteomes" id="UP000229498"/>
    </source>
</evidence>